<feature type="transmembrane region" description="Helical" evidence="1">
    <location>
        <begin position="101"/>
        <end position="119"/>
    </location>
</feature>
<evidence type="ECO:0000256" key="1">
    <source>
        <dbReference type="SAM" id="Phobius"/>
    </source>
</evidence>
<name>A0ABW4ETH0_9PSEU</name>
<evidence type="ECO:0000313" key="2">
    <source>
        <dbReference type="EMBL" id="MFD1517374.1"/>
    </source>
</evidence>
<accession>A0ABW4ETH0</accession>
<protein>
    <submittedName>
        <fullName evidence="2">Uncharacterized protein</fullName>
    </submittedName>
</protein>
<dbReference type="EMBL" id="JBHUCO010000008">
    <property type="protein sequence ID" value="MFD1517374.1"/>
    <property type="molecule type" value="Genomic_DNA"/>
</dbReference>
<organism evidence="2 3">
    <name type="scientific">Pseudonocardia yunnanensis</name>
    <dbReference type="NCBI Taxonomy" id="58107"/>
    <lineage>
        <taxon>Bacteria</taxon>
        <taxon>Bacillati</taxon>
        <taxon>Actinomycetota</taxon>
        <taxon>Actinomycetes</taxon>
        <taxon>Pseudonocardiales</taxon>
        <taxon>Pseudonocardiaceae</taxon>
        <taxon>Pseudonocardia</taxon>
    </lineage>
</organism>
<keyword evidence="1" id="KW-0472">Membrane</keyword>
<keyword evidence="1" id="KW-0812">Transmembrane</keyword>
<feature type="transmembrane region" description="Helical" evidence="1">
    <location>
        <begin position="270"/>
        <end position="288"/>
    </location>
</feature>
<dbReference type="RefSeq" id="WP_344722705.1">
    <property type="nucleotide sequence ID" value="NZ_BAAAUS010000013.1"/>
</dbReference>
<dbReference type="Proteomes" id="UP001597114">
    <property type="component" value="Unassembled WGS sequence"/>
</dbReference>
<proteinExistence type="predicted"/>
<comment type="caution">
    <text evidence="2">The sequence shown here is derived from an EMBL/GenBank/DDBJ whole genome shotgun (WGS) entry which is preliminary data.</text>
</comment>
<keyword evidence="3" id="KW-1185">Reference proteome</keyword>
<sequence length="383" mass="39568">MSNGTAGSLAAGPPHSSGGAGAQVCVLLACFAGRKQAAKIRRQLDKRIGQSGDAILDQVIVKINARHKALVHHPRRTLAGILTPALTWGVFGLLAGGLKGLGVWAVIGAVCGGLFAYYFEHALTKDELTRIGSRLPANSSAIVAFVHGSDPQRILSSAAGYQPATASVAAITTDLTAQVYRDAAQLAETSATRAGAAPATAGDQPAELSMLLVRFVGERAARQAVADPSTATRQDQKAPQVELVIETNEHGRRRVINPNTGAATFSKGAAIGWGLSGLAWGVIVGFAGDGGVLGAAESGLVTGMLWAVLGLAAGALYGLWAGRSVSARRLRGLDPILPPDTSLVVAWAEGSPGRHTIERWARSASQRLILRFTPVAHGAVLEV</sequence>
<reference evidence="3" key="1">
    <citation type="journal article" date="2019" name="Int. J. Syst. Evol. Microbiol.">
        <title>The Global Catalogue of Microorganisms (GCM) 10K type strain sequencing project: providing services to taxonomists for standard genome sequencing and annotation.</title>
        <authorList>
            <consortium name="The Broad Institute Genomics Platform"/>
            <consortium name="The Broad Institute Genome Sequencing Center for Infectious Disease"/>
            <person name="Wu L."/>
            <person name="Ma J."/>
        </authorList>
    </citation>
    <scope>NUCLEOTIDE SEQUENCE [LARGE SCALE GENOMIC DNA]</scope>
    <source>
        <strain evidence="3">CCM 7043</strain>
    </source>
</reference>
<feature type="transmembrane region" description="Helical" evidence="1">
    <location>
        <begin position="77"/>
        <end position="95"/>
    </location>
</feature>
<gene>
    <name evidence="2" type="ORF">ACFSJD_07750</name>
</gene>
<evidence type="ECO:0000313" key="3">
    <source>
        <dbReference type="Proteomes" id="UP001597114"/>
    </source>
</evidence>
<feature type="transmembrane region" description="Helical" evidence="1">
    <location>
        <begin position="300"/>
        <end position="321"/>
    </location>
</feature>
<keyword evidence="1" id="KW-1133">Transmembrane helix</keyword>